<comment type="caution">
    <text evidence="1">The sequence shown here is derived from an EMBL/GenBank/DDBJ whole genome shotgun (WGS) entry which is preliminary data.</text>
</comment>
<sequence length="211" mass="24158">MTLPYTQHLRDAYRPPQEEAGDFAERYLKKISDEGGAVAAYRAEAALGLELLKSLLKNHYLIHFPSQIGGMILLGPNWYAKHQPKRLYAMQSVSMASNLVYTQEVIELLKEKEHFTYYSKMNEQRHIMYDAKGQMYVMSAKLTGDGYSPRSARDLLKQLDSWLLSENAKLLFVVPNRRRLEAVERMNPLFIRIKAVPLPATYTSVTTSGPE</sequence>
<protein>
    <submittedName>
        <fullName evidence="1">Uncharacterized protein</fullName>
    </submittedName>
</protein>
<accession>A0ABP9V8T9</accession>
<name>A0ABP9V8T9_9DEIO</name>
<evidence type="ECO:0000313" key="2">
    <source>
        <dbReference type="Proteomes" id="UP001458946"/>
    </source>
</evidence>
<dbReference type="Proteomes" id="UP001458946">
    <property type="component" value="Unassembled WGS sequence"/>
</dbReference>
<organism evidence="1 2">
    <name type="scientific">Deinococcus xinjiangensis</name>
    <dbReference type="NCBI Taxonomy" id="457454"/>
    <lineage>
        <taxon>Bacteria</taxon>
        <taxon>Thermotogati</taxon>
        <taxon>Deinococcota</taxon>
        <taxon>Deinococci</taxon>
        <taxon>Deinococcales</taxon>
        <taxon>Deinococcaceae</taxon>
        <taxon>Deinococcus</taxon>
    </lineage>
</organism>
<reference evidence="1 2" key="1">
    <citation type="submission" date="2024-02" db="EMBL/GenBank/DDBJ databases">
        <title>Deinococcus xinjiangensis NBRC 107630.</title>
        <authorList>
            <person name="Ichikawa N."/>
            <person name="Katano-Makiyama Y."/>
            <person name="Hidaka K."/>
        </authorList>
    </citation>
    <scope>NUCLEOTIDE SEQUENCE [LARGE SCALE GENOMIC DNA]</scope>
    <source>
        <strain evidence="1 2">NBRC 107630</strain>
    </source>
</reference>
<dbReference type="RefSeq" id="WP_353541010.1">
    <property type="nucleotide sequence ID" value="NZ_BAABRN010000006.1"/>
</dbReference>
<dbReference type="EMBL" id="BAABRN010000006">
    <property type="protein sequence ID" value="GAA5501036.1"/>
    <property type="molecule type" value="Genomic_DNA"/>
</dbReference>
<keyword evidence="2" id="KW-1185">Reference proteome</keyword>
<proteinExistence type="predicted"/>
<gene>
    <name evidence="1" type="ORF">Dxin01_00767</name>
</gene>
<evidence type="ECO:0000313" key="1">
    <source>
        <dbReference type="EMBL" id="GAA5501036.1"/>
    </source>
</evidence>